<dbReference type="InterPro" id="IPR050487">
    <property type="entry name" value="FtsQ_DivIB"/>
</dbReference>
<dbReference type="Gene3D" id="3.10.20.310">
    <property type="entry name" value="membrane protein fhac"/>
    <property type="match status" value="1"/>
</dbReference>
<keyword evidence="2" id="KW-1003">Cell membrane</keyword>
<dbReference type="PROSITE" id="PS51779">
    <property type="entry name" value="POTRA"/>
    <property type="match status" value="1"/>
</dbReference>
<evidence type="ECO:0000259" key="10">
    <source>
        <dbReference type="PROSITE" id="PS51779"/>
    </source>
</evidence>
<reference evidence="11" key="2">
    <citation type="submission" date="2023-01" db="EMBL/GenBank/DDBJ databases">
        <authorList>
            <person name="Sun Q."/>
            <person name="Evtushenko L."/>
        </authorList>
    </citation>
    <scope>NUCLEOTIDE SEQUENCE</scope>
    <source>
        <strain evidence="11">VKM Ac-1401</strain>
    </source>
</reference>
<comment type="subcellular location">
    <subcellularLocation>
        <location evidence="1">Membrane</location>
    </subcellularLocation>
</comment>
<comment type="caution">
    <text evidence="11">The sequence shown here is derived from an EMBL/GenBank/DDBJ whole genome shotgun (WGS) entry which is preliminary data.</text>
</comment>
<dbReference type="AlphaFoldDB" id="A0A9W6LZI4"/>
<evidence type="ECO:0000256" key="6">
    <source>
        <dbReference type="ARBA" id="ARBA00023136"/>
    </source>
</evidence>
<evidence type="ECO:0000256" key="8">
    <source>
        <dbReference type="SAM" id="MobiDB-lite"/>
    </source>
</evidence>
<evidence type="ECO:0000256" key="5">
    <source>
        <dbReference type="ARBA" id="ARBA00022989"/>
    </source>
</evidence>
<feature type="domain" description="POTRA" evidence="10">
    <location>
        <begin position="141"/>
        <end position="209"/>
    </location>
</feature>
<keyword evidence="6 9" id="KW-0472">Membrane</keyword>
<name>A0A9W6LZI4_9MICO</name>
<evidence type="ECO:0000256" key="4">
    <source>
        <dbReference type="ARBA" id="ARBA00022692"/>
    </source>
</evidence>
<feature type="compositionally biased region" description="Basic and acidic residues" evidence="8">
    <location>
        <begin position="47"/>
        <end position="85"/>
    </location>
</feature>
<dbReference type="Pfam" id="PF08478">
    <property type="entry name" value="POTRA_1"/>
    <property type="match status" value="1"/>
</dbReference>
<evidence type="ECO:0000256" key="1">
    <source>
        <dbReference type="ARBA" id="ARBA00004370"/>
    </source>
</evidence>
<dbReference type="PANTHER" id="PTHR37820:SF1">
    <property type="entry name" value="CELL DIVISION PROTEIN FTSQ"/>
    <property type="match status" value="1"/>
</dbReference>
<keyword evidence="5 9" id="KW-1133">Transmembrane helix</keyword>
<reference evidence="11" key="1">
    <citation type="journal article" date="2014" name="Int. J. Syst. Evol. Microbiol.">
        <title>Complete genome sequence of Corynebacterium casei LMG S-19264T (=DSM 44701T), isolated from a smear-ripened cheese.</title>
        <authorList>
            <consortium name="US DOE Joint Genome Institute (JGI-PGF)"/>
            <person name="Walter F."/>
            <person name="Albersmeier A."/>
            <person name="Kalinowski J."/>
            <person name="Ruckert C."/>
        </authorList>
    </citation>
    <scope>NUCLEOTIDE SEQUENCE</scope>
    <source>
        <strain evidence="11">VKM Ac-1401</strain>
    </source>
</reference>
<evidence type="ECO:0000313" key="12">
    <source>
        <dbReference type="Proteomes" id="UP001142372"/>
    </source>
</evidence>
<protein>
    <recommendedName>
        <fullName evidence="10">POTRA domain-containing protein</fullName>
    </recommendedName>
</protein>
<dbReference type="InterPro" id="IPR034746">
    <property type="entry name" value="POTRA"/>
</dbReference>
<evidence type="ECO:0000256" key="7">
    <source>
        <dbReference type="ARBA" id="ARBA00023306"/>
    </source>
</evidence>
<keyword evidence="7" id="KW-0131">Cell cycle</keyword>
<gene>
    <name evidence="11" type="ORF">GCM10017584_12510</name>
</gene>
<sequence>MKRPQGFDRPPEPQAPPSAPQSEAEPATDPIPVQRLLPERSMPVDGQQERAQDGARDKSRDRAREKARQEPAREPIERIPSNREISRSLREARKERARLERGEVRRFTKRSRRRRMVWLASLGTLAALIIGVGLTAFSPLMALKTITVTGTSRIAAATVTKALADQIGRPLPLVDQAAIRGDLAAFPLIRSYSVESHPPNSIVVRIVERQPIGVVAVGRSFALVDAAKVTIATSAGRPGGYPLITATGEPAESDAKSGFAAASDVLASLPAALLARVDTVSATTADDVSFTLRSSGAKVVWGSADDSDLKAAALTALLKSAGGARLYNVSSPHSVTTG</sequence>
<evidence type="ECO:0000256" key="3">
    <source>
        <dbReference type="ARBA" id="ARBA00022618"/>
    </source>
</evidence>
<evidence type="ECO:0000256" key="9">
    <source>
        <dbReference type="SAM" id="Phobius"/>
    </source>
</evidence>
<feature type="region of interest" description="Disordered" evidence="8">
    <location>
        <begin position="1"/>
        <end position="85"/>
    </location>
</feature>
<dbReference type="Proteomes" id="UP001142372">
    <property type="component" value="Unassembled WGS sequence"/>
</dbReference>
<evidence type="ECO:0000256" key="2">
    <source>
        <dbReference type="ARBA" id="ARBA00022475"/>
    </source>
</evidence>
<keyword evidence="12" id="KW-1185">Reference proteome</keyword>
<keyword evidence="3" id="KW-0132">Cell division</keyword>
<keyword evidence="4 9" id="KW-0812">Transmembrane</keyword>
<feature type="transmembrane region" description="Helical" evidence="9">
    <location>
        <begin position="116"/>
        <end position="137"/>
    </location>
</feature>
<accession>A0A9W6LZI4</accession>
<dbReference type="GO" id="GO:0051301">
    <property type="term" value="P:cell division"/>
    <property type="evidence" value="ECO:0007669"/>
    <property type="project" value="UniProtKB-KW"/>
</dbReference>
<dbReference type="EMBL" id="BSEN01000005">
    <property type="protein sequence ID" value="GLJ75677.1"/>
    <property type="molecule type" value="Genomic_DNA"/>
</dbReference>
<evidence type="ECO:0000313" key="11">
    <source>
        <dbReference type="EMBL" id="GLJ75677.1"/>
    </source>
</evidence>
<proteinExistence type="predicted"/>
<dbReference type="PANTHER" id="PTHR37820">
    <property type="entry name" value="CELL DIVISION PROTEIN DIVIB"/>
    <property type="match status" value="1"/>
</dbReference>
<dbReference type="GO" id="GO:0005886">
    <property type="term" value="C:plasma membrane"/>
    <property type="evidence" value="ECO:0007669"/>
    <property type="project" value="TreeGrafter"/>
</dbReference>
<feature type="compositionally biased region" description="Basic and acidic residues" evidence="8">
    <location>
        <begin position="1"/>
        <end position="11"/>
    </location>
</feature>
<dbReference type="RefSeq" id="WP_271176360.1">
    <property type="nucleotide sequence ID" value="NZ_BAAAJO010000003.1"/>
</dbReference>
<dbReference type="InterPro" id="IPR013685">
    <property type="entry name" value="POTRA_FtsQ_type"/>
</dbReference>
<organism evidence="11 12">
    <name type="scientific">Leifsonia poae</name>
    <dbReference type="NCBI Taxonomy" id="110933"/>
    <lineage>
        <taxon>Bacteria</taxon>
        <taxon>Bacillati</taxon>
        <taxon>Actinomycetota</taxon>
        <taxon>Actinomycetes</taxon>
        <taxon>Micrococcales</taxon>
        <taxon>Microbacteriaceae</taxon>
        <taxon>Leifsonia</taxon>
    </lineage>
</organism>